<gene>
    <name evidence="3" type="ORF">SAMN04488025_105146</name>
</gene>
<evidence type="ECO:0000259" key="1">
    <source>
        <dbReference type="Pfam" id="PF00534"/>
    </source>
</evidence>
<evidence type="ECO:0000313" key="4">
    <source>
        <dbReference type="Proteomes" id="UP000198661"/>
    </source>
</evidence>
<sequence length="397" mass="44520">MSLKVLVISHMYPNPANPMSGIFVHNQVKALRQAGVECRVLSPVPRFPLYPKWRVYRRFPSQTVMDGIPIHYLPTWMFPGGMFFSSYGRLYYMSLLSVLPSIRKRFPFDLIHCHTIYPDGYAGGMLKAKFSVPVVSTIHGSDILLYPRRSRGVFRNTERALRMNDHIIAVSNLLMKEAQQVVAGVDVSTIYNGFDPSRFYPMDSKAARKKLDLSLEEKVALFVGNLNPVKGLQVLLKAFCRVVEQVPRARLVLVGDGPLRSALKRQVRECNLEEKVTFAGRRPHDEIPLWINSSDVVVLPSLSEGFGGIVLEAMGCGKPVVTTDVAGAAEIVQHRKTGYLVKPEDSEGLAQYMTILLKDEGGLIGDMGERAYAASGNYTWKQNASQVIELYCRLLRR</sequence>
<dbReference type="InterPro" id="IPR050194">
    <property type="entry name" value="Glycosyltransferase_grp1"/>
</dbReference>
<dbReference type="Gene3D" id="3.40.50.2000">
    <property type="entry name" value="Glycogen Phosphorylase B"/>
    <property type="match status" value="2"/>
</dbReference>
<accession>A0A1I2LLU0</accession>
<dbReference type="Pfam" id="PF13439">
    <property type="entry name" value="Glyco_transf_4"/>
    <property type="match status" value="1"/>
</dbReference>
<evidence type="ECO:0000259" key="2">
    <source>
        <dbReference type="Pfam" id="PF13439"/>
    </source>
</evidence>
<dbReference type="Proteomes" id="UP000198661">
    <property type="component" value="Unassembled WGS sequence"/>
</dbReference>
<dbReference type="GO" id="GO:0016757">
    <property type="term" value="F:glycosyltransferase activity"/>
    <property type="evidence" value="ECO:0007669"/>
    <property type="project" value="InterPro"/>
</dbReference>
<dbReference type="EMBL" id="FOOK01000005">
    <property type="protein sequence ID" value="SFF80492.1"/>
    <property type="molecule type" value="Genomic_DNA"/>
</dbReference>
<dbReference type="STRING" id="201973.SAMN04488025_105146"/>
<evidence type="ECO:0000313" key="3">
    <source>
        <dbReference type="EMBL" id="SFF80492.1"/>
    </source>
</evidence>
<feature type="domain" description="Glycosyltransferase subfamily 4-like N-terminal" evidence="2">
    <location>
        <begin position="22"/>
        <end position="198"/>
    </location>
</feature>
<dbReference type="CDD" id="cd03798">
    <property type="entry name" value="GT4_WlbH-like"/>
    <property type="match status" value="1"/>
</dbReference>
<dbReference type="InterPro" id="IPR028098">
    <property type="entry name" value="Glyco_trans_4-like_N"/>
</dbReference>
<dbReference type="InterPro" id="IPR001296">
    <property type="entry name" value="Glyco_trans_1"/>
</dbReference>
<keyword evidence="4" id="KW-1185">Reference proteome</keyword>
<dbReference type="AlphaFoldDB" id="A0A1I2LLU0"/>
<keyword evidence="3" id="KW-0808">Transferase</keyword>
<dbReference type="SUPFAM" id="SSF53756">
    <property type="entry name" value="UDP-Glycosyltransferase/glycogen phosphorylase"/>
    <property type="match status" value="1"/>
</dbReference>
<feature type="domain" description="Glycosyl transferase family 1" evidence="1">
    <location>
        <begin position="205"/>
        <end position="372"/>
    </location>
</feature>
<reference evidence="3 4" key="1">
    <citation type="submission" date="2016-10" db="EMBL/GenBank/DDBJ databases">
        <authorList>
            <person name="de Groot N.N."/>
        </authorList>
    </citation>
    <scope>NUCLEOTIDE SEQUENCE [LARGE SCALE GENOMIC DNA]</scope>
    <source>
        <strain evidence="3 4">DSM 44945</strain>
    </source>
</reference>
<dbReference type="Pfam" id="PF00534">
    <property type="entry name" value="Glycos_transf_1"/>
    <property type="match status" value="1"/>
</dbReference>
<proteinExistence type="predicted"/>
<organism evidence="3 4">
    <name type="scientific">Planifilum fulgidum</name>
    <dbReference type="NCBI Taxonomy" id="201973"/>
    <lineage>
        <taxon>Bacteria</taxon>
        <taxon>Bacillati</taxon>
        <taxon>Bacillota</taxon>
        <taxon>Bacilli</taxon>
        <taxon>Bacillales</taxon>
        <taxon>Thermoactinomycetaceae</taxon>
        <taxon>Planifilum</taxon>
    </lineage>
</organism>
<protein>
    <submittedName>
        <fullName evidence="3">Glycosyltransferase involved in cell wall bisynthesis</fullName>
    </submittedName>
</protein>
<name>A0A1I2LLU0_9BACL</name>
<dbReference type="PANTHER" id="PTHR45947">
    <property type="entry name" value="SULFOQUINOVOSYL TRANSFERASE SQD2"/>
    <property type="match status" value="1"/>
</dbReference>
<dbReference type="PANTHER" id="PTHR45947:SF15">
    <property type="entry name" value="TEICHURONIC ACID BIOSYNTHESIS GLYCOSYLTRANSFERASE TUAC-RELATED"/>
    <property type="match status" value="1"/>
</dbReference>